<dbReference type="EC" id="3.4.13.19" evidence="2"/>
<dbReference type="InterPro" id="IPR008257">
    <property type="entry name" value="Pept_M19"/>
</dbReference>
<dbReference type="Pfam" id="PF01244">
    <property type="entry name" value="Peptidase_M19"/>
    <property type="match status" value="1"/>
</dbReference>
<dbReference type="PROSITE" id="PS51365">
    <property type="entry name" value="RENAL_DIPEPTIDASE_2"/>
    <property type="match status" value="1"/>
</dbReference>
<sequence length="383" mass="43002">MPDSPKTHLTQANEILERVPLIDGHNDWPNFVYGYYSNKLDHRFEEQKDLAGHVDIKRLRKGKCGGVFWSAYVDCPSRENDFGDANHHEAIRETYQQIDLIHRLVELYSHSLELVSRASDIVDIFKRGKIASMIGVEGLHQIGNQASNLRNYHRLGVKYVTLTHNSHNLYADCAIKTSVHDGLSEEGKRMILEMNRVGLLIDLSHASDLVALQTMEITKAPVAFTHSSCAALVPHPRCANDASLEQLKENRGIIMISFIPAHNNCDPSSASISDVVDHILHVADQIGFDHIGIGSDFDGMERSVKGLEDVSKFPDLVACMLQRGIDHENIELILCWNIVRVLKEVEYSAARLASEPVLEDEVKSLWNMEFKNMVGSLFPGTEN</sequence>
<keyword evidence="1 2" id="KW-0224">Dipeptidase</keyword>
<comment type="catalytic activity">
    <reaction evidence="2">
        <text>an L-aminoacyl-L-amino acid + H2O = 2 an L-alpha-amino acid</text>
        <dbReference type="Rhea" id="RHEA:48940"/>
        <dbReference type="ChEBI" id="CHEBI:15377"/>
        <dbReference type="ChEBI" id="CHEBI:59869"/>
        <dbReference type="ChEBI" id="CHEBI:77460"/>
        <dbReference type="EC" id="3.4.13.19"/>
    </reaction>
</comment>
<dbReference type="RefSeq" id="XP_008082182.1">
    <property type="nucleotide sequence ID" value="XM_008083991.1"/>
</dbReference>
<name>S3DFP9_GLAL2</name>
<dbReference type="EMBL" id="KE145363">
    <property type="protein sequence ID" value="EPE30771.1"/>
    <property type="molecule type" value="Genomic_DNA"/>
</dbReference>
<keyword evidence="2" id="KW-0862">Zinc</keyword>
<dbReference type="KEGG" id="glz:GLAREA_03738"/>
<evidence type="ECO:0000256" key="2">
    <source>
        <dbReference type="RuleBase" id="RU341113"/>
    </source>
</evidence>
<reference evidence="3 4" key="1">
    <citation type="journal article" date="2013" name="BMC Genomics">
        <title>Genomics-driven discovery of the pneumocandin biosynthetic gene cluster in the fungus Glarea lozoyensis.</title>
        <authorList>
            <person name="Chen L."/>
            <person name="Yue Q."/>
            <person name="Zhang X."/>
            <person name="Xiang M."/>
            <person name="Wang C."/>
            <person name="Li S."/>
            <person name="Che Y."/>
            <person name="Ortiz-Lopez F.J."/>
            <person name="Bills G.F."/>
            <person name="Liu X."/>
            <person name="An Z."/>
        </authorList>
    </citation>
    <scope>NUCLEOTIDE SEQUENCE [LARGE SCALE GENOMIC DNA]</scope>
    <source>
        <strain evidence="4">ATCC 20868 / MF5171</strain>
    </source>
</reference>
<dbReference type="PANTHER" id="PTHR10443">
    <property type="entry name" value="MICROSOMAL DIPEPTIDASE"/>
    <property type="match status" value="1"/>
</dbReference>
<dbReference type="OMA" id="FVKCGPQ"/>
<dbReference type="HOGENOM" id="CLU_031404_4_0_1"/>
<evidence type="ECO:0000256" key="1">
    <source>
        <dbReference type="ARBA" id="ARBA00022997"/>
    </source>
</evidence>
<dbReference type="GO" id="GO:0006508">
    <property type="term" value="P:proteolysis"/>
    <property type="evidence" value="ECO:0007669"/>
    <property type="project" value="UniProtKB-KW"/>
</dbReference>
<evidence type="ECO:0000313" key="3">
    <source>
        <dbReference type="EMBL" id="EPE30771.1"/>
    </source>
</evidence>
<accession>S3DFP9</accession>
<comment type="similarity">
    <text evidence="2">Belongs to the metallo-dependent hydrolases superfamily. Peptidase M19 family.</text>
</comment>
<keyword evidence="2" id="KW-0645">Protease</keyword>
<organism evidence="3 4">
    <name type="scientific">Glarea lozoyensis (strain ATCC 20868 / MF5171)</name>
    <dbReference type="NCBI Taxonomy" id="1116229"/>
    <lineage>
        <taxon>Eukaryota</taxon>
        <taxon>Fungi</taxon>
        <taxon>Dikarya</taxon>
        <taxon>Ascomycota</taxon>
        <taxon>Pezizomycotina</taxon>
        <taxon>Leotiomycetes</taxon>
        <taxon>Helotiales</taxon>
        <taxon>Helotiaceae</taxon>
        <taxon>Glarea</taxon>
    </lineage>
</organism>
<dbReference type="AlphaFoldDB" id="S3DFP9"/>
<keyword evidence="2" id="KW-0482">Metalloprotease</keyword>
<dbReference type="OrthoDB" id="445695at2759"/>
<keyword evidence="4" id="KW-1185">Reference proteome</keyword>
<evidence type="ECO:0000313" key="4">
    <source>
        <dbReference type="Proteomes" id="UP000016922"/>
    </source>
</evidence>
<dbReference type="GO" id="GO:0046872">
    <property type="term" value="F:metal ion binding"/>
    <property type="evidence" value="ECO:0007669"/>
    <property type="project" value="UniProtKB-UniRule"/>
</dbReference>
<dbReference type="PANTHER" id="PTHR10443:SF12">
    <property type="entry name" value="DIPEPTIDASE"/>
    <property type="match status" value="1"/>
</dbReference>
<keyword evidence="2" id="KW-0479">Metal-binding</keyword>
<dbReference type="Gene3D" id="3.20.20.140">
    <property type="entry name" value="Metal-dependent hydrolases"/>
    <property type="match status" value="1"/>
</dbReference>
<dbReference type="Proteomes" id="UP000016922">
    <property type="component" value="Unassembled WGS sequence"/>
</dbReference>
<dbReference type="GeneID" id="19462793"/>
<proteinExistence type="inferred from homology"/>
<dbReference type="eggNOG" id="KOG4127">
    <property type="taxonomic scope" value="Eukaryota"/>
</dbReference>
<dbReference type="CDD" id="cd01301">
    <property type="entry name" value="rDP_like"/>
    <property type="match status" value="1"/>
</dbReference>
<comment type="cofactor">
    <cofactor evidence="2">
        <name>Zn(2+)</name>
        <dbReference type="ChEBI" id="CHEBI:29105"/>
    </cofactor>
</comment>
<dbReference type="SUPFAM" id="SSF51556">
    <property type="entry name" value="Metallo-dependent hydrolases"/>
    <property type="match status" value="1"/>
</dbReference>
<gene>
    <name evidence="3" type="ORF">GLAREA_03738</name>
</gene>
<protein>
    <recommendedName>
        <fullName evidence="2">Dipeptidase</fullName>
        <ecNumber evidence="2">3.4.13.19</ecNumber>
    </recommendedName>
</protein>
<dbReference type="InterPro" id="IPR032466">
    <property type="entry name" value="Metal_Hydrolase"/>
</dbReference>
<keyword evidence="2 3" id="KW-0378">Hydrolase</keyword>
<dbReference type="GO" id="GO:0070573">
    <property type="term" value="F:metallodipeptidase activity"/>
    <property type="evidence" value="ECO:0007669"/>
    <property type="project" value="InterPro"/>
</dbReference>